<proteinExistence type="predicted"/>
<sequence length="85" mass="9436">MGLDLKNGGERQYTHRTGTSSDRDGIDQLRAATRRATAVWITKSEMESCETAWLLLCLSVLLAYEISAVDNIRNSRSPTPHQLTG</sequence>
<feature type="region of interest" description="Disordered" evidence="1">
    <location>
        <begin position="1"/>
        <end position="26"/>
    </location>
</feature>
<evidence type="ECO:0000256" key="1">
    <source>
        <dbReference type="SAM" id="MobiDB-lite"/>
    </source>
</evidence>
<dbReference type="Proteomes" id="UP000219440">
    <property type="component" value="Unassembled WGS sequence"/>
</dbReference>
<dbReference type="EMBL" id="OCST01000003">
    <property type="protein sequence ID" value="SOE66585.1"/>
    <property type="molecule type" value="Genomic_DNA"/>
</dbReference>
<evidence type="ECO:0000313" key="2">
    <source>
        <dbReference type="EMBL" id="SOE66585.1"/>
    </source>
</evidence>
<organism evidence="2 3">
    <name type="scientific">Salinibacterium xinjiangense</name>
    <dbReference type="NCBI Taxonomy" id="386302"/>
    <lineage>
        <taxon>Bacteria</taxon>
        <taxon>Bacillati</taxon>
        <taxon>Actinomycetota</taxon>
        <taxon>Actinomycetes</taxon>
        <taxon>Micrococcales</taxon>
        <taxon>Microbacteriaceae</taxon>
        <taxon>Salinibacterium</taxon>
    </lineage>
</organism>
<accession>A0A2C8ZN51</accession>
<name>A0A2C8ZN51_9MICO</name>
<dbReference type="AlphaFoldDB" id="A0A2C8ZN51"/>
<reference evidence="2 3" key="1">
    <citation type="submission" date="2017-09" db="EMBL/GenBank/DDBJ databases">
        <authorList>
            <person name="Ehlers B."/>
            <person name="Leendertz F.H."/>
        </authorList>
    </citation>
    <scope>NUCLEOTIDE SEQUENCE [LARGE SCALE GENOMIC DNA]</scope>
    <source>
        <strain evidence="2 3">CGMCC 1.05381</strain>
    </source>
</reference>
<protein>
    <submittedName>
        <fullName evidence="2">Uncharacterized protein</fullName>
    </submittedName>
</protein>
<evidence type="ECO:0000313" key="3">
    <source>
        <dbReference type="Proteomes" id="UP000219440"/>
    </source>
</evidence>
<gene>
    <name evidence="2" type="ORF">SAMN06296378_1759</name>
</gene>
<keyword evidence="3" id="KW-1185">Reference proteome</keyword>